<evidence type="ECO:0000259" key="10">
    <source>
        <dbReference type="Pfam" id="PF02518"/>
    </source>
</evidence>
<dbReference type="GO" id="GO:0004673">
    <property type="term" value="F:protein histidine kinase activity"/>
    <property type="evidence" value="ECO:0007669"/>
    <property type="project" value="UniProtKB-EC"/>
</dbReference>
<dbReference type="InterPro" id="IPR036890">
    <property type="entry name" value="HATPase_C_sf"/>
</dbReference>
<dbReference type="InterPro" id="IPR003594">
    <property type="entry name" value="HATPase_dom"/>
</dbReference>
<dbReference type="InterPro" id="IPR011712">
    <property type="entry name" value="Sig_transdc_His_kin_sub3_dim/P"/>
</dbReference>
<dbReference type="EC" id="2.7.13.3" evidence="2"/>
<feature type="domain" description="Histidine kinase/HSP90-like ATPase" evidence="10">
    <location>
        <begin position="303"/>
        <end position="390"/>
    </location>
</feature>
<keyword evidence="5" id="KW-0547">Nucleotide-binding</keyword>
<dbReference type="GO" id="GO:0000160">
    <property type="term" value="P:phosphorelay signal transduction system"/>
    <property type="evidence" value="ECO:0007669"/>
    <property type="project" value="UniProtKB-KW"/>
</dbReference>
<dbReference type="Gene3D" id="1.20.5.1930">
    <property type="match status" value="1"/>
</dbReference>
<dbReference type="Gene3D" id="3.30.565.10">
    <property type="entry name" value="Histidine kinase-like ATPase, C-terminal domain"/>
    <property type="match status" value="1"/>
</dbReference>
<keyword evidence="9" id="KW-0472">Membrane</keyword>
<evidence type="ECO:0000256" key="2">
    <source>
        <dbReference type="ARBA" id="ARBA00012438"/>
    </source>
</evidence>
<keyword evidence="6 12" id="KW-0418">Kinase</keyword>
<dbReference type="SUPFAM" id="SSF55874">
    <property type="entry name" value="ATPase domain of HSP90 chaperone/DNA topoisomerase II/histidine kinase"/>
    <property type="match status" value="1"/>
</dbReference>
<dbReference type="Pfam" id="PF07730">
    <property type="entry name" value="HisKA_3"/>
    <property type="match status" value="1"/>
</dbReference>
<gene>
    <name evidence="12" type="ORF">RM574_09955</name>
</gene>
<evidence type="ECO:0000256" key="6">
    <source>
        <dbReference type="ARBA" id="ARBA00022777"/>
    </source>
</evidence>
<keyword evidence="9" id="KW-0812">Transmembrane</keyword>
<name>A0ABD5E3G7_9ACTN</name>
<feature type="transmembrane region" description="Helical" evidence="9">
    <location>
        <begin position="46"/>
        <end position="64"/>
    </location>
</feature>
<feature type="transmembrane region" description="Helical" evidence="9">
    <location>
        <begin position="140"/>
        <end position="160"/>
    </location>
</feature>
<dbReference type="RefSeq" id="WP_311676917.1">
    <property type="nucleotide sequence ID" value="NZ_JAVRER010000011.1"/>
</dbReference>
<dbReference type="GO" id="GO:0005524">
    <property type="term" value="F:ATP binding"/>
    <property type="evidence" value="ECO:0007669"/>
    <property type="project" value="UniProtKB-KW"/>
</dbReference>
<evidence type="ECO:0000256" key="9">
    <source>
        <dbReference type="SAM" id="Phobius"/>
    </source>
</evidence>
<sequence>MPPAPRRLRALPRPHRDDALLAAAGLAGGVLLWALGVASYGGARPLGGAWVLLPLAVAVLAGLYRRTLPRAGFAAGCAAVLADLFTRGSLATVLLGTDLVYAVVVYGPPRWARVLPRATALVTLGGTAALLVWLREPAALLLGAFLGLVSFLPASSGAVVRGHREEARAARLLAERTAQLAERDRVEALAAERARMARELHDIVAGHLSAIAVHSSAALAADDPALSREALGVVRANSVAGLTEMRRLIHVLRAEDEEPGPAPRLSGIGALLRRADEEGARHGLRFRLEEEPVRVPLPAPVELAAYRIVQESVTNALKHAAPGEVRVRLRHADGLLRIDVTSPRAPDAAPRAPGAGAGLLGMSERAALLDGTFRAGPEDTRWTVRATLPTQEEATR</sequence>
<dbReference type="PANTHER" id="PTHR24421">
    <property type="entry name" value="NITRATE/NITRITE SENSOR PROTEIN NARX-RELATED"/>
    <property type="match status" value="1"/>
</dbReference>
<feature type="domain" description="Signal transduction histidine kinase subgroup 3 dimerisation and phosphoacceptor" evidence="11">
    <location>
        <begin position="192"/>
        <end position="256"/>
    </location>
</feature>
<comment type="caution">
    <text evidence="12">The sequence shown here is derived from an EMBL/GenBank/DDBJ whole genome shotgun (WGS) entry which is preliminary data.</text>
</comment>
<accession>A0ABD5E3G7</accession>
<evidence type="ECO:0000256" key="3">
    <source>
        <dbReference type="ARBA" id="ARBA00022553"/>
    </source>
</evidence>
<dbReference type="InterPro" id="IPR050482">
    <property type="entry name" value="Sensor_HK_TwoCompSys"/>
</dbReference>
<evidence type="ECO:0000259" key="11">
    <source>
        <dbReference type="Pfam" id="PF07730"/>
    </source>
</evidence>
<evidence type="ECO:0000313" key="13">
    <source>
        <dbReference type="Proteomes" id="UP001183607"/>
    </source>
</evidence>
<dbReference type="AlphaFoldDB" id="A0ABD5E3G7"/>
<evidence type="ECO:0000313" key="12">
    <source>
        <dbReference type="EMBL" id="MDT0415812.1"/>
    </source>
</evidence>
<dbReference type="Pfam" id="PF02518">
    <property type="entry name" value="HATPase_c"/>
    <property type="match status" value="1"/>
</dbReference>
<evidence type="ECO:0000256" key="1">
    <source>
        <dbReference type="ARBA" id="ARBA00000085"/>
    </source>
</evidence>
<keyword evidence="3" id="KW-0597">Phosphoprotein</keyword>
<evidence type="ECO:0000256" key="5">
    <source>
        <dbReference type="ARBA" id="ARBA00022741"/>
    </source>
</evidence>
<evidence type="ECO:0000256" key="7">
    <source>
        <dbReference type="ARBA" id="ARBA00022840"/>
    </source>
</evidence>
<dbReference type="CDD" id="cd16917">
    <property type="entry name" value="HATPase_UhpB-NarQ-NarX-like"/>
    <property type="match status" value="1"/>
</dbReference>
<keyword evidence="8" id="KW-0902">Two-component regulatory system</keyword>
<dbReference type="PANTHER" id="PTHR24421:SF10">
    <property type="entry name" value="NITRATE_NITRITE SENSOR PROTEIN NARQ"/>
    <property type="match status" value="1"/>
</dbReference>
<feature type="transmembrane region" description="Helical" evidence="9">
    <location>
        <begin position="20"/>
        <end position="40"/>
    </location>
</feature>
<protein>
    <recommendedName>
        <fullName evidence="2">histidine kinase</fullName>
        <ecNumber evidence="2">2.7.13.3</ecNumber>
    </recommendedName>
</protein>
<keyword evidence="9" id="KW-1133">Transmembrane helix</keyword>
<organism evidence="12 13">
    <name type="scientific">Streptomyces evansiae</name>
    <dbReference type="NCBI Taxonomy" id="3075535"/>
    <lineage>
        <taxon>Bacteria</taxon>
        <taxon>Bacillati</taxon>
        <taxon>Actinomycetota</taxon>
        <taxon>Actinomycetes</taxon>
        <taxon>Kitasatosporales</taxon>
        <taxon>Streptomycetaceae</taxon>
        <taxon>Streptomyces</taxon>
    </lineage>
</organism>
<proteinExistence type="predicted"/>
<dbReference type="EMBL" id="JAVRER010000011">
    <property type="protein sequence ID" value="MDT0415812.1"/>
    <property type="molecule type" value="Genomic_DNA"/>
</dbReference>
<keyword evidence="7" id="KW-0067">ATP-binding</keyword>
<keyword evidence="4" id="KW-0808">Transferase</keyword>
<evidence type="ECO:0000256" key="8">
    <source>
        <dbReference type="ARBA" id="ARBA00023012"/>
    </source>
</evidence>
<comment type="catalytic activity">
    <reaction evidence="1">
        <text>ATP + protein L-histidine = ADP + protein N-phospho-L-histidine.</text>
        <dbReference type="EC" id="2.7.13.3"/>
    </reaction>
</comment>
<dbReference type="Proteomes" id="UP001183607">
    <property type="component" value="Unassembled WGS sequence"/>
</dbReference>
<reference evidence="13" key="1">
    <citation type="submission" date="2023-07" db="EMBL/GenBank/DDBJ databases">
        <title>30 novel species of actinomycetes from the DSMZ collection.</title>
        <authorList>
            <person name="Nouioui I."/>
        </authorList>
    </citation>
    <scope>NUCLEOTIDE SEQUENCE [LARGE SCALE GENOMIC DNA]</scope>
    <source>
        <strain evidence="13">DSM 41982</strain>
    </source>
</reference>
<evidence type="ECO:0000256" key="4">
    <source>
        <dbReference type="ARBA" id="ARBA00022679"/>
    </source>
</evidence>
<feature type="transmembrane region" description="Helical" evidence="9">
    <location>
        <begin position="114"/>
        <end position="134"/>
    </location>
</feature>